<dbReference type="Pfam" id="PF02636">
    <property type="entry name" value="Methyltransf_28"/>
    <property type="match status" value="1"/>
</dbReference>
<dbReference type="RefSeq" id="WP_180569010.1">
    <property type="nucleotide sequence ID" value="NZ_JACCKB010000019.1"/>
</dbReference>
<dbReference type="InterPro" id="IPR038375">
    <property type="entry name" value="NDUFAF7_sf"/>
</dbReference>
<reference evidence="3 4" key="1">
    <citation type="submission" date="2020-07" db="EMBL/GenBank/DDBJ databases">
        <title>Endozoicomonas sp. nov., isolated from sediment.</title>
        <authorList>
            <person name="Gu T."/>
        </authorList>
    </citation>
    <scope>NUCLEOTIDE SEQUENCE [LARGE SCALE GENOMIC DNA]</scope>
    <source>
        <strain evidence="3 4">SM1973</strain>
    </source>
</reference>
<organism evidence="3 4">
    <name type="scientific">Spartinivicinus marinus</name>
    <dbReference type="NCBI Taxonomy" id="2994442"/>
    <lineage>
        <taxon>Bacteria</taxon>
        <taxon>Pseudomonadati</taxon>
        <taxon>Pseudomonadota</taxon>
        <taxon>Gammaproteobacteria</taxon>
        <taxon>Oceanospirillales</taxon>
        <taxon>Zooshikellaceae</taxon>
        <taxon>Spartinivicinus</taxon>
    </lineage>
</organism>
<dbReference type="SUPFAM" id="SSF53335">
    <property type="entry name" value="S-adenosyl-L-methionine-dependent methyltransferases"/>
    <property type="match status" value="1"/>
</dbReference>
<evidence type="ECO:0000256" key="2">
    <source>
        <dbReference type="ARBA" id="ARBA00022679"/>
    </source>
</evidence>
<comment type="caution">
    <text evidence="3">The sequence shown here is derived from an EMBL/GenBank/DDBJ whole genome shotgun (WGS) entry which is preliminary data.</text>
</comment>
<accession>A0A853HZ34</accession>
<evidence type="ECO:0000313" key="3">
    <source>
        <dbReference type="EMBL" id="NYZ66990.1"/>
    </source>
</evidence>
<proteinExistence type="predicted"/>
<protein>
    <submittedName>
        <fullName evidence="3">Uncharacterized protein</fullName>
    </submittedName>
</protein>
<dbReference type="GO" id="GO:0032259">
    <property type="term" value="P:methylation"/>
    <property type="evidence" value="ECO:0007669"/>
    <property type="project" value="UniProtKB-KW"/>
</dbReference>
<name>A0A853HZ34_9GAMM</name>
<feature type="non-terminal residue" evidence="3">
    <location>
        <position position="602"/>
    </location>
</feature>
<sequence>MTFFINDVHALQQLQLMESQPLLMQADEKQWQAAYAQQMEEKLFHYDPTAADLLQPPANSAFVGDYYDFSQSPLWQMQRDYFIDQGPAAWQTKQVPHYITSNPTLAACYAEIIIHYLLDGLSQQLINVNSPIYMLELGAGSGRFAYYLLKQLEKKLPNYGLADLPLVLLISEFAPKNCEFLQQHPQLLPYLASGQVQVIQVDLAPKNTVKKATNNPFDNPALTQIVQASSNPLIAIANYVFDGLPQTLSYCHYGQFYQGEVAIESINGSAEKAVIQKHQKGKGLFKDLTLHYRWRLCDSLSCESLTNESLLAGGENLGIFPSTLVPSLEPSLLSIVQYYLKHLSSQPLLLPTSAMHCIQQLQQLARGQLLLLMADRGYSQLSQVRQQGLPRLAAHGCFSLPINFHGLAQWLEVIKAKSENSHDPETSWYFQQQHRDQGLVYQVLMINQPTSNDRLKDEVAARQFPATQHVVEQQLTGFNPDDFFMVKRSLHNRVEELTSEQMLSYCRLSKYDYIVLQQFLPVLLKQGVPINSRLDWLDCLQQTWSQYFIIGEQEEFAFTLGLLAIDLSGWGLAKTIYLHCLQWVLAWADQSNPKCTTNNLST</sequence>
<gene>
    <name evidence="3" type="ORF">H0A36_13290</name>
</gene>
<dbReference type="AlphaFoldDB" id="A0A853HZ34"/>
<evidence type="ECO:0000313" key="4">
    <source>
        <dbReference type="Proteomes" id="UP000569732"/>
    </source>
</evidence>
<dbReference type="GO" id="GO:0008168">
    <property type="term" value="F:methyltransferase activity"/>
    <property type="evidence" value="ECO:0007669"/>
    <property type="project" value="UniProtKB-KW"/>
</dbReference>
<dbReference type="InterPro" id="IPR003788">
    <property type="entry name" value="NDUFAF7"/>
</dbReference>
<keyword evidence="4" id="KW-1185">Reference proteome</keyword>
<dbReference type="Proteomes" id="UP000569732">
    <property type="component" value="Unassembled WGS sequence"/>
</dbReference>
<dbReference type="InterPro" id="IPR029063">
    <property type="entry name" value="SAM-dependent_MTases_sf"/>
</dbReference>
<evidence type="ECO:0000256" key="1">
    <source>
        <dbReference type="ARBA" id="ARBA00022603"/>
    </source>
</evidence>
<dbReference type="Gene3D" id="3.40.50.12710">
    <property type="match status" value="1"/>
</dbReference>
<dbReference type="EMBL" id="JACCKB010000019">
    <property type="protein sequence ID" value="NYZ66990.1"/>
    <property type="molecule type" value="Genomic_DNA"/>
</dbReference>
<keyword evidence="2" id="KW-0808">Transferase</keyword>
<keyword evidence="1" id="KW-0489">Methyltransferase</keyword>